<feature type="transmembrane region" description="Helical" evidence="2">
    <location>
        <begin position="379"/>
        <end position="397"/>
    </location>
</feature>
<feature type="region of interest" description="Disordered" evidence="1">
    <location>
        <begin position="70"/>
        <end position="91"/>
    </location>
</feature>
<dbReference type="EMBL" id="SDPN01000030">
    <property type="protein sequence ID" value="RXZ68273.1"/>
    <property type="molecule type" value="Genomic_DNA"/>
</dbReference>
<evidence type="ECO:0000313" key="6">
    <source>
        <dbReference type="Proteomes" id="UP000293865"/>
    </source>
</evidence>
<evidence type="ECO:0000256" key="2">
    <source>
        <dbReference type="SAM" id="Phobius"/>
    </source>
</evidence>
<feature type="signal peptide" evidence="3">
    <location>
        <begin position="1"/>
        <end position="27"/>
    </location>
</feature>
<dbReference type="AlphaFoldDB" id="A0A4Q2KWM3"/>
<dbReference type="OrthoDB" id="3985100at2"/>
<evidence type="ECO:0000256" key="3">
    <source>
        <dbReference type="SAM" id="SignalP"/>
    </source>
</evidence>
<organism evidence="5 6">
    <name type="scientific">Agromyces albus</name>
    <dbReference type="NCBI Taxonomy" id="205332"/>
    <lineage>
        <taxon>Bacteria</taxon>
        <taxon>Bacillati</taxon>
        <taxon>Actinomycetota</taxon>
        <taxon>Actinomycetes</taxon>
        <taxon>Micrococcales</taxon>
        <taxon>Microbacteriaceae</taxon>
        <taxon>Agromyces</taxon>
    </lineage>
</organism>
<dbReference type="Proteomes" id="UP000293865">
    <property type="component" value="Unassembled WGS sequence"/>
</dbReference>
<protein>
    <recommendedName>
        <fullName evidence="4">SpaA-like prealbumin fold domain-containing protein</fullName>
    </recommendedName>
</protein>
<keyword evidence="3" id="KW-0732">Signal</keyword>
<name>A0A4Q2KWM3_9MICO</name>
<gene>
    <name evidence="5" type="ORF">ESP51_14460</name>
</gene>
<dbReference type="Pfam" id="PF24514">
    <property type="entry name" value="SpaA_4"/>
    <property type="match status" value="1"/>
</dbReference>
<accession>A0A4Q2KWM3</accession>
<dbReference type="RefSeq" id="WP_129521599.1">
    <property type="nucleotide sequence ID" value="NZ_SDPN01000030.1"/>
</dbReference>
<evidence type="ECO:0000256" key="1">
    <source>
        <dbReference type="SAM" id="MobiDB-lite"/>
    </source>
</evidence>
<keyword evidence="2" id="KW-1133">Transmembrane helix</keyword>
<sequence length="405" mass="42632">MVSRRQRTALLAAGALVAGLIAPVALAAPVYAAVTCDVGGFEIDGNFTAEDCAPGFDDWDNVAYDSTTQGGTYSASSKEDEDPAGWTSAGNTPDKGTFAEVFSFARIADGDYFTYVAWTRDNNTGTGGYAIEITNAGERVAEDGTPQPDRSLGGSVFYVEMQGSDLPDFLEGCVYTSVDDFPGVCSSDETGYFAEISEDGLFFEVGLNLTELSGVAPGCPPVSETTTVYVRSQTGQAGTEANLKGYVAPLQVDPPSTCGEILVDKETLPDEYDKDFEFAFAGEEGTIDFTLNDATDDEGALWSSGPIPAGTYTLEELVPAGWTLDDISCGTVEGHTTTIEIAEHEVVSCVFTNSLDVVPTEPAKPIKPTLAATGVDPMSGLWLGLLLFGAGGLVFTVRRARATRA</sequence>
<reference evidence="5 6" key="1">
    <citation type="submission" date="2019-01" db="EMBL/GenBank/DDBJ databases">
        <title>Agromyces.</title>
        <authorList>
            <person name="Li J."/>
        </authorList>
    </citation>
    <scope>NUCLEOTIDE SEQUENCE [LARGE SCALE GENOMIC DNA]</scope>
    <source>
        <strain evidence="5 6">DSM 15934</strain>
    </source>
</reference>
<dbReference type="InterPro" id="IPR055371">
    <property type="entry name" value="SpaA_PFL_dom_4"/>
</dbReference>
<proteinExistence type="predicted"/>
<evidence type="ECO:0000313" key="5">
    <source>
        <dbReference type="EMBL" id="RXZ68273.1"/>
    </source>
</evidence>
<feature type="domain" description="SpaA-like prealbumin fold" evidence="4">
    <location>
        <begin position="273"/>
        <end position="354"/>
    </location>
</feature>
<keyword evidence="6" id="KW-1185">Reference proteome</keyword>
<comment type="caution">
    <text evidence="5">The sequence shown here is derived from an EMBL/GenBank/DDBJ whole genome shotgun (WGS) entry which is preliminary data.</text>
</comment>
<keyword evidence="2" id="KW-0812">Transmembrane</keyword>
<feature type="chain" id="PRO_5020718562" description="SpaA-like prealbumin fold domain-containing protein" evidence="3">
    <location>
        <begin position="28"/>
        <end position="405"/>
    </location>
</feature>
<keyword evidence="2" id="KW-0472">Membrane</keyword>
<evidence type="ECO:0000259" key="4">
    <source>
        <dbReference type="Pfam" id="PF24514"/>
    </source>
</evidence>